<dbReference type="SUPFAM" id="SSF81296">
    <property type="entry name" value="E set domains"/>
    <property type="match status" value="1"/>
</dbReference>
<dbReference type="SUPFAM" id="SSF51126">
    <property type="entry name" value="Pectin lyase-like"/>
    <property type="match status" value="1"/>
</dbReference>
<accession>A0A2V4NJ35</accession>
<dbReference type="InterPro" id="IPR011050">
    <property type="entry name" value="Pectin_lyase_fold/virulence"/>
</dbReference>
<dbReference type="Proteomes" id="UP000248039">
    <property type="component" value="Unassembled WGS sequence"/>
</dbReference>
<comment type="caution">
    <text evidence="1">The sequence shown here is derived from an EMBL/GenBank/DDBJ whole genome shotgun (WGS) entry which is preliminary data.</text>
</comment>
<dbReference type="InterPro" id="IPR006626">
    <property type="entry name" value="PbH1"/>
</dbReference>
<protein>
    <recommendedName>
        <fullName evidence="3">Right handed beta helix domain-containing protein</fullName>
    </recommendedName>
</protein>
<evidence type="ECO:0000313" key="2">
    <source>
        <dbReference type="Proteomes" id="UP000248039"/>
    </source>
</evidence>
<dbReference type="EMBL" id="PYBW01000119">
    <property type="protein sequence ID" value="PYC70624.1"/>
    <property type="molecule type" value="Genomic_DNA"/>
</dbReference>
<dbReference type="Gene3D" id="2.60.120.260">
    <property type="entry name" value="Galactose-binding domain-like"/>
    <property type="match status" value="2"/>
</dbReference>
<dbReference type="AlphaFoldDB" id="A0A2V4NJ35"/>
<dbReference type="SMART" id="SM00710">
    <property type="entry name" value="PbH1"/>
    <property type="match status" value="5"/>
</dbReference>
<sequence>MTALFPGSATAAGATTLYASPTGSGSTCSQAAPCSLTGAQAAVRALNPAGSGASVTVDLLDGTYRPSTSWKFTAADSGSPGRPVVWQAAPGAHPVISGASQVTGWTEVAGSGVWSAPVPAGSASRQLYVNGQEAPIAQASPGALGFAGGWSGSATGYSISGDAAATAWFAGLTPAQVAGVEFDYPAGNGAWTESRCRVASYGGGVLTMAQPCWTDVTARAGFSQGSGGLPSMNPSTMPALLQDAKALLHPGQWFLDQAGSTLYYQPLPGQQLSGTDVELPHLETLLQGAGTLAAPLHDLTFSGLQFSYATWNDPSSPAGFSDVQSNLRITGAHNQGMCTFANPAGSCPWGALTQPLANVDFTATTNLSLTGNRFAELGGAGLGVRYGARNTLVQGNEFTDTASTGLLLGCTADPNPTNPNPATDPDTAAVIKQSCTPDASAVSGDIIGTNEILTGTTVADNTVHHTGTDYSSAPGITLLFAQGTTITHNTLYDLPYDAITAGVSQGHTDQASTPENVVNINQNNSIGNNVFHDYMSVRSDGGAVYAEGHQAQYYDASGNPTTYDRADPVQTLAHGLQVTGNVAYNGHNANFTYYDDAGSEWINWQGNAGIGIPSIASTGGCSQTGHIWTTGSYFSLATVNKAACAAAVDLHAGGNTTIPATPGPGDLPSALLSGAGPRAPYARSDGGRTRYVSPVSGGNQVLIAGDGFGTATQVYAGGTPLAAGSVQLLGSGFLVATVPAGTTAGQLWVAGRVDDSDPSIGYQGFATSGNRGVGDLGDDVHYATADGSTASYAFTGATLQVYGELNTDQGTLGITVDGGTQQSVNTVPTDGRRHSNVPVFTVTGLSAGPHTVTVSKLSGQYATLDGFGTAATAPPALRTNDTDPSISYSGFAGTGNRGLGDYGDDVHYASADGSTASYTFSGSFVLVYGELNTDQGNIGVAIDGGPQQTVSTLSADGVRHSDTPVFSAAGLAGGSHTIVITKLSGQYSTLDGFGTP</sequence>
<dbReference type="InterPro" id="IPR013783">
    <property type="entry name" value="Ig-like_fold"/>
</dbReference>
<dbReference type="PANTHER" id="PTHR36453:SF1">
    <property type="entry name" value="RIGHT HANDED BETA HELIX DOMAIN-CONTAINING PROTEIN"/>
    <property type="match status" value="1"/>
</dbReference>
<dbReference type="Gene3D" id="2.60.40.10">
    <property type="entry name" value="Immunoglobulins"/>
    <property type="match status" value="1"/>
</dbReference>
<name>A0A2V4NJ35_9ACTN</name>
<dbReference type="Gene3D" id="2.160.20.10">
    <property type="entry name" value="Single-stranded right-handed beta-helix, Pectin lyase-like"/>
    <property type="match status" value="2"/>
</dbReference>
<evidence type="ECO:0000313" key="1">
    <source>
        <dbReference type="EMBL" id="PYC70624.1"/>
    </source>
</evidence>
<proteinExistence type="predicted"/>
<reference evidence="1 2" key="1">
    <citation type="submission" date="2018-03" db="EMBL/GenBank/DDBJ databases">
        <title>Bioinformatic expansion and discovery of thiopeptide antibiotics.</title>
        <authorList>
            <person name="Schwalen C.J."/>
            <person name="Hudson G.A."/>
            <person name="Mitchell D.A."/>
        </authorList>
    </citation>
    <scope>NUCLEOTIDE SEQUENCE [LARGE SCALE GENOMIC DNA]</scope>
    <source>
        <strain evidence="1 2">ATCC 21389</strain>
    </source>
</reference>
<evidence type="ECO:0008006" key="3">
    <source>
        <dbReference type="Google" id="ProtNLM"/>
    </source>
</evidence>
<dbReference type="PANTHER" id="PTHR36453">
    <property type="entry name" value="SECRETED PROTEIN-RELATED"/>
    <property type="match status" value="1"/>
</dbReference>
<keyword evidence="2" id="KW-1185">Reference proteome</keyword>
<dbReference type="InterPro" id="IPR012334">
    <property type="entry name" value="Pectin_lyas_fold"/>
</dbReference>
<organism evidence="1 2">
    <name type="scientific">Streptomyces tateyamensis</name>
    <dbReference type="NCBI Taxonomy" id="565073"/>
    <lineage>
        <taxon>Bacteria</taxon>
        <taxon>Bacillati</taxon>
        <taxon>Actinomycetota</taxon>
        <taxon>Actinomycetes</taxon>
        <taxon>Kitasatosporales</taxon>
        <taxon>Streptomycetaceae</taxon>
        <taxon>Streptomyces</taxon>
    </lineage>
</organism>
<dbReference type="InterPro" id="IPR014756">
    <property type="entry name" value="Ig_E-set"/>
</dbReference>
<gene>
    <name evidence="1" type="ORF">C7C46_27360</name>
</gene>
<dbReference type="GO" id="GO:0005975">
    <property type="term" value="P:carbohydrate metabolic process"/>
    <property type="evidence" value="ECO:0007669"/>
    <property type="project" value="UniProtKB-ARBA"/>
</dbReference>